<proteinExistence type="predicted"/>
<name>A0A1Y3PGE0_9BACI</name>
<comment type="caution">
    <text evidence="1">The sequence shown here is derived from an EMBL/GenBank/DDBJ whole genome shotgun (WGS) entry which is preliminary data.</text>
</comment>
<accession>A0A1Y3PGE0</accession>
<dbReference type="Pfam" id="PF11256">
    <property type="entry name" value="SAV0927-like"/>
    <property type="match status" value="1"/>
</dbReference>
<dbReference type="Proteomes" id="UP000196475">
    <property type="component" value="Unassembled WGS sequence"/>
</dbReference>
<dbReference type="AlphaFoldDB" id="A0A1Y3PGE0"/>
<evidence type="ECO:0000313" key="2">
    <source>
        <dbReference type="Proteomes" id="UP000196475"/>
    </source>
</evidence>
<dbReference type="EMBL" id="LZRT01000090">
    <property type="protein sequence ID" value="OUM86445.1"/>
    <property type="molecule type" value="Genomic_DNA"/>
</dbReference>
<reference evidence="2" key="1">
    <citation type="submission" date="2016-06" db="EMBL/GenBank/DDBJ databases">
        <authorList>
            <person name="Nascimento L."/>
            <person name="Pereira R.V."/>
            <person name="Martins L.F."/>
            <person name="Quaggio R.B."/>
            <person name="Silva A.M."/>
            <person name="Setubal J.C."/>
        </authorList>
    </citation>
    <scope>NUCLEOTIDE SEQUENCE [LARGE SCALE GENOMIC DNA]</scope>
</reference>
<protein>
    <submittedName>
        <fullName evidence="1">Cytosolic protein</fullName>
    </submittedName>
</protein>
<gene>
    <name evidence="1" type="ORF">BAA01_06780</name>
</gene>
<evidence type="ECO:0000313" key="1">
    <source>
        <dbReference type="EMBL" id="OUM86445.1"/>
    </source>
</evidence>
<organism evidence="1 2">
    <name type="scientific">Bacillus thermozeamaize</name>
    <dbReference type="NCBI Taxonomy" id="230954"/>
    <lineage>
        <taxon>Bacteria</taxon>
        <taxon>Bacillati</taxon>
        <taxon>Bacillota</taxon>
        <taxon>Bacilli</taxon>
        <taxon>Bacillales</taxon>
        <taxon>Bacillaceae</taxon>
        <taxon>Bacillus</taxon>
    </lineage>
</organism>
<dbReference type="InterPro" id="IPR021415">
    <property type="entry name" value="SAV0927-like"/>
</dbReference>
<sequence length="89" mass="10350">MDENTFFLYDDTEHTRTRFVSFVGKSNRFDLAIVRSERFYGKSLVISIQNGRCAIIGQDDLEEEGYIAHVFDLSEEEAQELTEFLYLAV</sequence>